<sequence length="116" mass="12659">MPRYSTTSSSKGSHILYHTFHVLTQLLVCQLGGLGNALQLQTETGMLGHDYTKLTSSKPRNYFLTANLGDYCLYHNQSSILSIKATSAKAATPSSLPKEDILPRCQTPAEAPKCQT</sequence>
<proteinExistence type="predicted"/>
<accession>A0AAD4ZYL1</accession>
<keyword evidence="3" id="KW-1185">Reference proteome</keyword>
<reference evidence="2 3" key="1">
    <citation type="journal article" date="2022" name="G3 (Bethesda)">
        <title>Whole-genome sequence and methylome profiling of the almond [Prunus dulcis (Mill.) D.A. Webb] cultivar 'Nonpareil'.</title>
        <authorList>
            <person name="D'Amico-Willman K.M."/>
            <person name="Ouma W.Z."/>
            <person name="Meulia T."/>
            <person name="Sideli G.M."/>
            <person name="Gradziel T.M."/>
            <person name="Fresnedo-Ramirez J."/>
        </authorList>
    </citation>
    <scope>NUCLEOTIDE SEQUENCE [LARGE SCALE GENOMIC DNA]</scope>
    <source>
        <strain evidence="2">Clone GOH B32 T37-40</strain>
    </source>
</reference>
<evidence type="ECO:0000313" key="3">
    <source>
        <dbReference type="Proteomes" id="UP001054821"/>
    </source>
</evidence>
<protein>
    <submittedName>
        <fullName evidence="2">Uncharacterized protein</fullName>
    </submittedName>
</protein>
<evidence type="ECO:0000313" key="2">
    <source>
        <dbReference type="EMBL" id="KAI5356460.1"/>
    </source>
</evidence>
<gene>
    <name evidence="2" type="ORF">L3X38_009356</name>
</gene>
<organism evidence="2 3">
    <name type="scientific">Prunus dulcis</name>
    <name type="common">Almond</name>
    <name type="synonym">Amygdalus dulcis</name>
    <dbReference type="NCBI Taxonomy" id="3755"/>
    <lineage>
        <taxon>Eukaryota</taxon>
        <taxon>Viridiplantae</taxon>
        <taxon>Streptophyta</taxon>
        <taxon>Embryophyta</taxon>
        <taxon>Tracheophyta</taxon>
        <taxon>Spermatophyta</taxon>
        <taxon>Magnoliopsida</taxon>
        <taxon>eudicotyledons</taxon>
        <taxon>Gunneridae</taxon>
        <taxon>Pentapetalae</taxon>
        <taxon>rosids</taxon>
        <taxon>fabids</taxon>
        <taxon>Rosales</taxon>
        <taxon>Rosaceae</taxon>
        <taxon>Amygdaloideae</taxon>
        <taxon>Amygdaleae</taxon>
        <taxon>Prunus</taxon>
    </lineage>
</organism>
<name>A0AAD4ZYL1_PRUDU</name>
<feature type="region of interest" description="Disordered" evidence="1">
    <location>
        <begin position="91"/>
        <end position="116"/>
    </location>
</feature>
<comment type="caution">
    <text evidence="2">The sequence shown here is derived from an EMBL/GenBank/DDBJ whole genome shotgun (WGS) entry which is preliminary data.</text>
</comment>
<dbReference type="Proteomes" id="UP001054821">
    <property type="component" value="Chromosome 1"/>
</dbReference>
<dbReference type="AlphaFoldDB" id="A0AAD4ZYL1"/>
<evidence type="ECO:0000256" key="1">
    <source>
        <dbReference type="SAM" id="MobiDB-lite"/>
    </source>
</evidence>
<dbReference type="EMBL" id="JAJFAZ020000001">
    <property type="protein sequence ID" value="KAI5356460.1"/>
    <property type="molecule type" value="Genomic_DNA"/>
</dbReference>